<proteinExistence type="predicted"/>
<organism evidence="1 2">
    <name type="scientific">Saccharothrix variisporea</name>
    <dbReference type="NCBI Taxonomy" id="543527"/>
    <lineage>
        <taxon>Bacteria</taxon>
        <taxon>Bacillati</taxon>
        <taxon>Actinomycetota</taxon>
        <taxon>Actinomycetes</taxon>
        <taxon>Pseudonocardiales</taxon>
        <taxon>Pseudonocardiaceae</taxon>
        <taxon>Saccharothrix</taxon>
    </lineage>
</organism>
<protein>
    <submittedName>
        <fullName evidence="1">Uncharacterized protein</fullName>
    </submittedName>
</protein>
<dbReference type="AlphaFoldDB" id="A0A495XME7"/>
<dbReference type="Proteomes" id="UP000272729">
    <property type="component" value="Unassembled WGS sequence"/>
</dbReference>
<accession>A0A495XME7</accession>
<sequence>MTPERPVNPFFVEPFVSPMEPLNPIEHDHDHLYVDVDSSEAQFREFQRQMGDLTSVINRGRIVLATGHTGCGKSALLNRCAAWVIAGLKEQGKDAKVVDASLTFAVSEPTGMVERITTVSDRLFDLMRRENLIQSTAIEEFRQDRREYVRVFDNLSFFLPENNVLILMLPSPEDLWREVVKYASLVRGRVLLMMESSRLDHEAVQQINVGVERHTKPIVLEVGPLKDGDVKRFVDARLNRQGIPGRFPRMSDETVVSVGSRMATVAQLQRSMHSTYEFRMRQADYGDDAWVTMEDILADSERSSVDGSGAL</sequence>
<reference evidence="1 2" key="1">
    <citation type="submission" date="2018-10" db="EMBL/GenBank/DDBJ databases">
        <title>Sequencing the genomes of 1000 actinobacteria strains.</title>
        <authorList>
            <person name="Klenk H.-P."/>
        </authorList>
    </citation>
    <scope>NUCLEOTIDE SEQUENCE [LARGE SCALE GENOMIC DNA]</scope>
    <source>
        <strain evidence="1 2">DSM 43911</strain>
    </source>
</reference>
<dbReference type="InterPro" id="IPR027417">
    <property type="entry name" value="P-loop_NTPase"/>
</dbReference>
<dbReference type="EMBL" id="RBXR01000001">
    <property type="protein sequence ID" value="RKT74375.1"/>
    <property type="molecule type" value="Genomic_DNA"/>
</dbReference>
<dbReference type="SUPFAM" id="SSF52540">
    <property type="entry name" value="P-loop containing nucleoside triphosphate hydrolases"/>
    <property type="match status" value="2"/>
</dbReference>
<dbReference type="OrthoDB" id="4176703at2"/>
<name>A0A495XME7_9PSEU</name>
<keyword evidence="2" id="KW-1185">Reference proteome</keyword>
<gene>
    <name evidence="1" type="ORF">DFJ66_7720</name>
</gene>
<evidence type="ECO:0000313" key="1">
    <source>
        <dbReference type="EMBL" id="RKT74375.1"/>
    </source>
</evidence>
<dbReference type="RefSeq" id="WP_121228942.1">
    <property type="nucleotide sequence ID" value="NZ_JBIUBA010000003.1"/>
</dbReference>
<comment type="caution">
    <text evidence="1">The sequence shown here is derived from an EMBL/GenBank/DDBJ whole genome shotgun (WGS) entry which is preliminary data.</text>
</comment>
<evidence type="ECO:0000313" key="2">
    <source>
        <dbReference type="Proteomes" id="UP000272729"/>
    </source>
</evidence>